<organism evidence="1 2">
    <name type="scientific">Ophiocordyceps polyrhachis-furcata BCC 54312</name>
    <dbReference type="NCBI Taxonomy" id="1330021"/>
    <lineage>
        <taxon>Eukaryota</taxon>
        <taxon>Fungi</taxon>
        <taxon>Dikarya</taxon>
        <taxon>Ascomycota</taxon>
        <taxon>Pezizomycotina</taxon>
        <taxon>Sordariomycetes</taxon>
        <taxon>Hypocreomycetidae</taxon>
        <taxon>Hypocreales</taxon>
        <taxon>Ophiocordycipitaceae</taxon>
        <taxon>Ophiocordyceps</taxon>
    </lineage>
</organism>
<name>A0A367LGA7_9HYPO</name>
<protein>
    <submittedName>
        <fullName evidence="1">Uncharacterized protein</fullName>
    </submittedName>
</protein>
<dbReference type="Proteomes" id="UP000253664">
    <property type="component" value="Unassembled WGS sequence"/>
</dbReference>
<sequence>PCPAVTYSLCDVRRPRAGCSRPGVTVSGAPAKLCLDLYYTIGC</sequence>
<dbReference type="EMBL" id="LKCN02000006">
    <property type="protein sequence ID" value="RCI13427.1"/>
    <property type="molecule type" value="Genomic_DNA"/>
</dbReference>
<dbReference type="AlphaFoldDB" id="A0A367LGA7"/>
<reference evidence="1 2" key="1">
    <citation type="journal article" date="2015" name="BMC Genomics">
        <title>Insights from the genome of Ophiocordyceps polyrhachis-furcata to pathogenicity and host specificity in insect fungi.</title>
        <authorList>
            <person name="Wichadakul D."/>
            <person name="Kobmoo N."/>
            <person name="Ingsriswang S."/>
            <person name="Tangphatsornruang S."/>
            <person name="Chantasingh D."/>
            <person name="Luangsa-ard J.J."/>
            <person name="Eurwilaichitr L."/>
        </authorList>
    </citation>
    <scope>NUCLEOTIDE SEQUENCE [LARGE SCALE GENOMIC DNA]</scope>
    <source>
        <strain evidence="1 2">BCC 54312</strain>
    </source>
</reference>
<proteinExistence type="predicted"/>
<gene>
    <name evidence="1" type="ORF">L249_5617</name>
</gene>
<evidence type="ECO:0000313" key="1">
    <source>
        <dbReference type="EMBL" id="RCI13427.1"/>
    </source>
</evidence>
<keyword evidence="2" id="KW-1185">Reference proteome</keyword>
<feature type="non-terminal residue" evidence="1">
    <location>
        <position position="1"/>
    </location>
</feature>
<evidence type="ECO:0000313" key="2">
    <source>
        <dbReference type="Proteomes" id="UP000253664"/>
    </source>
</evidence>
<accession>A0A367LGA7</accession>
<comment type="caution">
    <text evidence="1">The sequence shown here is derived from an EMBL/GenBank/DDBJ whole genome shotgun (WGS) entry which is preliminary data.</text>
</comment>